<evidence type="ECO:0000256" key="2">
    <source>
        <dbReference type="ARBA" id="ARBA00022491"/>
    </source>
</evidence>
<accession>A0A226BWD5</accession>
<sequence length="222" mass="24800">MPQRGEAPISVIKRLPVYLRVLDNLVKRDIEVVSSKSLSKQTGFSAEQIRKDLAFFGAFGTRGTGYNTNYLRERILRIIGLDKQTNVAIIGAGHLGTAFARYNIRENPYTNVVGLFDVSPDSVGGEIEGVPVYHLNDLQDMIKQEKVQVGVVTVPAVHAQEVVDRMVEENVKAILNFAPAKLNAPEHVTIHNVDLTIELQSLIYFAREELSADRDKEENKEE</sequence>
<evidence type="ECO:0000256" key="5">
    <source>
        <dbReference type="ARBA" id="ARBA00023125"/>
    </source>
</evidence>
<dbReference type="InterPro" id="IPR036388">
    <property type="entry name" value="WH-like_DNA-bd_sf"/>
</dbReference>
<dbReference type="SUPFAM" id="SSF51735">
    <property type="entry name" value="NAD(P)-binding Rossmann-fold domains"/>
    <property type="match status" value="1"/>
</dbReference>
<evidence type="ECO:0000259" key="8">
    <source>
        <dbReference type="SMART" id="SM00881"/>
    </source>
</evidence>
<evidence type="ECO:0000256" key="1">
    <source>
        <dbReference type="ARBA" id="ARBA00022490"/>
    </source>
</evidence>
<dbReference type="InterPro" id="IPR036390">
    <property type="entry name" value="WH_DNA-bd_sf"/>
</dbReference>
<evidence type="ECO:0000313" key="9">
    <source>
        <dbReference type="EMBL" id="OWZ83303.1"/>
    </source>
</evidence>
<dbReference type="GO" id="GO:0045892">
    <property type="term" value="P:negative regulation of DNA-templated transcription"/>
    <property type="evidence" value="ECO:0007669"/>
    <property type="project" value="InterPro"/>
</dbReference>
<dbReference type="GO" id="GO:0003677">
    <property type="term" value="F:DNA binding"/>
    <property type="evidence" value="ECO:0007669"/>
    <property type="project" value="UniProtKB-UniRule"/>
</dbReference>
<dbReference type="OrthoDB" id="9784760at2"/>
<reference evidence="9 10" key="1">
    <citation type="submission" date="2017-06" db="EMBL/GenBank/DDBJ databases">
        <title>Draft Genome Sequence of Natranaerobius trueperi halophilic, alkalithermophilic bacteria from soda lakes.</title>
        <authorList>
            <person name="Zhao B."/>
        </authorList>
    </citation>
    <scope>NUCLEOTIDE SEQUENCE [LARGE SCALE GENOMIC DNA]</scope>
    <source>
        <strain evidence="9 10">DSM 18760</strain>
    </source>
</reference>
<dbReference type="EMBL" id="NIQC01000021">
    <property type="protein sequence ID" value="OWZ83303.1"/>
    <property type="molecule type" value="Genomic_DNA"/>
</dbReference>
<evidence type="ECO:0000256" key="4">
    <source>
        <dbReference type="ARBA" id="ARBA00023027"/>
    </source>
</evidence>
<evidence type="ECO:0000256" key="6">
    <source>
        <dbReference type="ARBA" id="ARBA00023163"/>
    </source>
</evidence>
<keyword evidence="4 7" id="KW-0520">NAD</keyword>
<dbReference type="Pfam" id="PF02629">
    <property type="entry name" value="CoA_binding"/>
    <property type="match status" value="1"/>
</dbReference>
<dbReference type="InterPro" id="IPR009718">
    <property type="entry name" value="Rex_DNA-bd_C_dom"/>
</dbReference>
<keyword evidence="5 7" id="KW-0238">DNA-binding</keyword>
<dbReference type="PANTHER" id="PTHR35786:SF1">
    <property type="entry name" value="REDOX-SENSING TRANSCRIPTIONAL REPRESSOR REX 1"/>
    <property type="match status" value="1"/>
</dbReference>
<keyword evidence="3 7" id="KW-0805">Transcription regulation</keyword>
<dbReference type="InterPro" id="IPR003781">
    <property type="entry name" value="CoA-bd"/>
</dbReference>
<dbReference type="InterPro" id="IPR022876">
    <property type="entry name" value="Tscrpt_rep_Rex"/>
</dbReference>
<dbReference type="AlphaFoldDB" id="A0A226BWD5"/>
<dbReference type="NCBIfam" id="NF003994">
    <property type="entry name" value="PRK05472.2-3"/>
    <property type="match status" value="1"/>
</dbReference>
<dbReference type="NCBIfam" id="NF003996">
    <property type="entry name" value="PRK05472.2-5"/>
    <property type="match status" value="1"/>
</dbReference>
<dbReference type="GO" id="GO:0051775">
    <property type="term" value="P:response to redox state"/>
    <property type="evidence" value="ECO:0007669"/>
    <property type="project" value="InterPro"/>
</dbReference>
<dbReference type="RefSeq" id="WP_089023975.1">
    <property type="nucleotide sequence ID" value="NZ_NIQC01000021.1"/>
</dbReference>
<dbReference type="GO" id="GO:0005737">
    <property type="term" value="C:cytoplasm"/>
    <property type="evidence" value="ECO:0007669"/>
    <property type="project" value="UniProtKB-SubCell"/>
</dbReference>
<dbReference type="SUPFAM" id="SSF46785">
    <property type="entry name" value="Winged helix' DNA-binding domain"/>
    <property type="match status" value="1"/>
</dbReference>
<dbReference type="Gene3D" id="1.10.10.10">
    <property type="entry name" value="Winged helix-like DNA-binding domain superfamily/Winged helix DNA-binding domain"/>
    <property type="match status" value="1"/>
</dbReference>
<feature type="binding site" evidence="7">
    <location>
        <begin position="91"/>
        <end position="96"/>
    </location>
    <ligand>
        <name>NAD(+)</name>
        <dbReference type="ChEBI" id="CHEBI:57540"/>
    </ligand>
</feature>
<dbReference type="NCBIfam" id="NF003995">
    <property type="entry name" value="PRK05472.2-4"/>
    <property type="match status" value="1"/>
</dbReference>
<keyword evidence="6 7" id="KW-0804">Transcription</keyword>
<keyword evidence="2 7" id="KW-0678">Repressor</keyword>
<dbReference type="Gene3D" id="3.40.50.720">
    <property type="entry name" value="NAD(P)-binding Rossmann-like Domain"/>
    <property type="match status" value="1"/>
</dbReference>
<dbReference type="NCBIfam" id="NF003989">
    <property type="entry name" value="PRK05472.1-3"/>
    <property type="match status" value="1"/>
</dbReference>
<keyword evidence="10" id="KW-1185">Reference proteome</keyword>
<keyword evidence="1 7" id="KW-0963">Cytoplasm</keyword>
<name>A0A226BWD5_9FIRM</name>
<feature type="domain" description="CoA-binding" evidence="8">
    <location>
        <begin position="80"/>
        <end position="181"/>
    </location>
</feature>
<comment type="subcellular location">
    <subcellularLocation>
        <location evidence="7">Cytoplasm</location>
    </subcellularLocation>
</comment>
<evidence type="ECO:0000256" key="3">
    <source>
        <dbReference type="ARBA" id="ARBA00023015"/>
    </source>
</evidence>
<dbReference type="HAMAP" id="MF_01131">
    <property type="entry name" value="Rex"/>
    <property type="match status" value="1"/>
</dbReference>
<dbReference type="SMART" id="SM00881">
    <property type="entry name" value="CoA_binding"/>
    <property type="match status" value="1"/>
</dbReference>
<dbReference type="NCBIfam" id="NF003993">
    <property type="entry name" value="PRK05472.2-2"/>
    <property type="match status" value="1"/>
</dbReference>
<feature type="DNA-binding region" description="H-T-H motif" evidence="7">
    <location>
        <begin position="17"/>
        <end position="56"/>
    </location>
</feature>
<dbReference type="InterPro" id="IPR036291">
    <property type="entry name" value="NAD(P)-bd_dom_sf"/>
</dbReference>
<dbReference type="Proteomes" id="UP000214588">
    <property type="component" value="Unassembled WGS sequence"/>
</dbReference>
<dbReference type="GO" id="GO:0003700">
    <property type="term" value="F:DNA-binding transcription factor activity"/>
    <property type="evidence" value="ECO:0007669"/>
    <property type="project" value="UniProtKB-UniRule"/>
</dbReference>
<comment type="caution">
    <text evidence="9">The sequence shown here is derived from an EMBL/GenBank/DDBJ whole genome shotgun (WGS) entry which is preliminary data.</text>
</comment>
<comment type="function">
    <text evidence="7">Modulates transcription in response to changes in cellular NADH/NAD(+) redox state.</text>
</comment>
<dbReference type="InterPro" id="IPR058236">
    <property type="entry name" value="Rex_actinobacterial-type"/>
</dbReference>
<gene>
    <name evidence="7" type="primary">rex</name>
    <name evidence="9" type="ORF">CDO51_09185</name>
</gene>
<organism evidence="9 10">
    <name type="scientific">Natranaerobius trueperi</name>
    <dbReference type="NCBI Taxonomy" id="759412"/>
    <lineage>
        <taxon>Bacteria</taxon>
        <taxon>Bacillati</taxon>
        <taxon>Bacillota</taxon>
        <taxon>Clostridia</taxon>
        <taxon>Natranaerobiales</taxon>
        <taxon>Natranaerobiaceae</taxon>
        <taxon>Natranaerobius</taxon>
    </lineage>
</organism>
<dbReference type="PANTHER" id="PTHR35786">
    <property type="entry name" value="REDOX-SENSING TRANSCRIPTIONAL REPRESSOR REX"/>
    <property type="match status" value="1"/>
</dbReference>
<comment type="similarity">
    <text evidence="7">Belongs to the transcriptional regulatory Rex family.</text>
</comment>
<protein>
    <recommendedName>
        <fullName evidence="7">Redox-sensing transcriptional repressor Rex</fullName>
    </recommendedName>
</protein>
<evidence type="ECO:0000313" key="10">
    <source>
        <dbReference type="Proteomes" id="UP000214588"/>
    </source>
</evidence>
<proteinExistence type="inferred from homology"/>
<evidence type="ECO:0000256" key="7">
    <source>
        <dbReference type="HAMAP-Rule" id="MF_01131"/>
    </source>
</evidence>
<dbReference type="Pfam" id="PF06971">
    <property type="entry name" value="Put_DNA-bind_N"/>
    <property type="match status" value="1"/>
</dbReference>
<comment type="subunit">
    <text evidence="7">Homodimer.</text>
</comment>